<dbReference type="EMBL" id="JAXUIC010000007">
    <property type="protein sequence ID" value="KAK4583268.1"/>
    <property type="molecule type" value="Genomic_DNA"/>
</dbReference>
<evidence type="ECO:0000313" key="1">
    <source>
        <dbReference type="EMBL" id="KAK4583268.1"/>
    </source>
</evidence>
<gene>
    <name evidence="1" type="ORF">RGQ29_026167</name>
</gene>
<proteinExistence type="predicted"/>
<protein>
    <submittedName>
        <fullName evidence="1">Uncharacterized protein</fullName>
    </submittedName>
</protein>
<dbReference type="PANTHER" id="PTHR36063:SF1">
    <property type="entry name" value="ARABIDOPSIS THALIANA GENOMIC DNA, CHROMOSOME 5, P1 CLONE:MOK16"/>
    <property type="match status" value="1"/>
</dbReference>
<name>A0AAN7IIX5_QUERU</name>
<organism evidence="1 2">
    <name type="scientific">Quercus rubra</name>
    <name type="common">Northern red oak</name>
    <name type="synonym">Quercus borealis</name>
    <dbReference type="NCBI Taxonomy" id="3512"/>
    <lineage>
        <taxon>Eukaryota</taxon>
        <taxon>Viridiplantae</taxon>
        <taxon>Streptophyta</taxon>
        <taxon>Embryophyta</taxon>
        <taxon>Tracheophyta</taxon>
        <taxon>Spermatophyta</taxon>
        <taxon>Magnoliopsida</taxon>
        <taxon>eudicotyledons</taxon>
        <taxon>Gunneridae</taxon>
        <taxon>Pentapetalae</taxon>
        <taxon>rosids</taxon>
        <taxon>fabids</taxon>
        <taxon>Fagales</taxon>
        <taxon>Fagaceae</taxon>
        <taxon>Quercus</taxon>
    </lineage>
</organism>
<accession>A0AAN7IIX5</accession>
<keyword evidence="2" id="KW-1185">Reference proteome</keyword>
<dbReference type="Proteomes" id="UP001324115">
    <property type="component" value="Unassembled WGS sequence"/>
</dbReference>
<dbReference type="PANTHER" id="PTHR36063">
    <property type="entry name" value="ARABIDOPSIS THALIANA GENOMIC DNA, CHROMOSOME 5, P1 CLONE:MOK16"/>
    <property type="match status" value="1"/>
</dbReference>
<reference evidence="1 2" key="1">
    <citation type="journal article" date="2023" name="G3 (Bethesda)">
        <title>A haplotype-resolved chromosome-scale genome for Quercus rubra L. provides insights into the genetics of adaptive traits for red oak species.</title>
        <authorList>
            <person name="Kapoor B."/>
            <person name="Jenkins J."/>
            <person name="Schmutz J."/>
            <person name="Zhebentyayeva T."/>
            <person name="Kuelheim C."/>
            <person name="Coggeshall M."/>
            <person name="Heim C."/>
            <person name="Lasky J.R."/>
            <person name="Leites L."/>
            <person name="Islam-Faridi N."/>
            <person name="Romero-Severson J."/>
            <person name="DeLeo V.L."/>
            <person name="Lucas S.M."/>
            <person name="Lazic D."/>
            <person name="Gailing O."/>
            <person name="Carlson J."/>
            <person name="Staton M."/>
        </authorList>
    </citation>
    <scope>NUCLEOTIDE SEQUENCE [LARGE SCALE GENOMIC DNA]</scope>
    <source>
        <strain evidence="1">Pseudo-F2</strain>
    </source>
</reference>
<comment type="caution">
    <text evidence="1">The sequence shown here is derived from an EMBL/GenBank/DDBJ whole genome shotgun (WGS) entry which is preliminary data.</text>
</comment>
<sequence>MTKGDRFLSSWIEVAPALLISPNKVPISPVLETITEEEAEECKEDS</sequence>
<dbReference type="AlphaFoldDB" id="A0AAN7IIX5"/>
<evidence type="ECO:0000313" key="2">
    <source>
        <dbReference type="Proteomes" id="UP001324115"/>
    </source>
</evidence>